<dbReference type="SUPFAM" id="SSF53720">
    <property type="entry name" value="ALDH-like"/>
    <property type="match status" value="1"/>
</dbReference>
<dbReference type="PANTHER" id="PTHR21256">
    <property type="entry name" value="HISTIDINOL DEHYDROGENASE HDH"/>
    <property type="match status" value="1"/>
</dbReference>
<feature type="active site" description="Proton acceptor" evidence="6">
    <location>
        <position position="320"/>
    </location>
</feature>
<feature type="region of interest" description="Disordered" evidence="11">
    <location>
        <begin position="429"/>
        <end position="454"/>
    </location>
</feature>
<evidence type="ECO:0000256" key="1">
    <source>
        <dbReference type="ARBA" id="ARBA00022723"/>
    </source>
</evidence>
<dbReference type="Gene3D" id="1.20.5.1300">
    <property type="match status" value="1"/>
</dbReference>
<dbReference type="RefSeq" id="WP_099593280.1">
    <property type="nucleotide sequence ID" value="NZ_MDGM01000012.1"/>
</dbReference>
<comment type="similarity">
    <text evidence="5 10">Belongs to the histidinol dehydrogenase family.</text>
</comment>
<feature type="binding site" evidence="9">
    <location>
        <position position="353"/>
    </location>
    <ligand>
        <name>Zn(2+)</name>
        <dbReference type="ChEBI" id="CHEBI:29105"/>
    </ligand>
</feature>
<feature type="binding site" evidence="8">
    <location>
        <position position="412"/>
    </location>
    <ligand>
        <name>substrate</name>
    </ligand>
</feature>
<dbReference type="GO" id="GO:0046872">
    <property type="term" value="F:metal ion binding"/>
    <property type="evidence" value="ECO:0007669"/>
    <property type="project" value="UniProtKB-KW"/>
</dbReference>
<feature type="binding site" evidence="8">
    <location>
        <position position="320"/>
    </location>
    <ligand>
        <name>substrate</name>
    </ligand>
</feature>
<dbReference type="Gene3D" id="3.40.50.1980">
    <property type="entry name" value="Nitrogenase molybdenum iron protein domain"/>
    <property type="match status" value="2"/>
</dbReference>
<dbReference type="AlphaFoldDB" id="A0A2G5K5A1"/>
<feature type="binding site" evidence="9">
    <location>
        <position position="412"/>
    </location>
    <ligand>
        <name>Zn(2+)</name>
        <dbReference type="ChEBI" id="CHEBI:29105"/>
    </ligand>
</feature>
<dbReference type="PRINTS" id="PR00083">
    <property type="entry name" value="HOLDHDRGNASE"/>
</dbReference>
<dbReference type="FunFam" id="3.40.50.1980:FF:000001">
    <property type="entry name" value="Histidinol dehydrogenase"/>
    <property type="match status" value="1"/>
</dbReference>
<sequence>MPIHYLKTASKTAQTDSKSVNHTVEQILQEIELGGDQVALDYAQKFDSYPGPALLSKDAITDALARVPESIKRDIDFAHQNIERFAIAQKNAMSEFEIEVQPGLFAGQRMIPVNAAGCYIPGGRYSHIASALMTVTTAKVAGVPHITACSPADPKHGVHPAIIYAAHRAGAHNILALGGVQGVASMAFGLFGLPAVDIIVGPGNQFVAEAKRQLFGRVGIDMIAGPTDSLILADETADPMVIATDLVSQAEHGYNSPVWLVTNDRDIATQVIDLMPQEIANLPDVNRKNAESAWRDYGEVILCDTLEEMAATSDEYAPEHLTVQAKNLDWWLSRLTCYGSLFLGEETTVAFGDKATGTNHVLPTSRSARYTGGLSVHKYMKLVTYQRATRAGSYDVAQATARISRMEGMEGHARAADIRLHKYFPDEKFELHPNEDHGSSVDSSPSSSGGVLGT</sequence>
<dbReference type="PIRSF" id="PIRSF000099">
    <property type="entry name" value="Histidinol_dh"/>
    <property type="match status" value="1"/>
</dbReference>
<protein>
    <recommendedName>
        <fullName evidence="4">Histidinol dehydrogenase homolog</fullName>
    </recommendedName>
</protein>
<keyword evidence="1 9" id="KW-0479">Metal-binding</keyword>
<gene>
    <name evidence="12" type="ORF">BFP76_05800</name>
</gene>
<evidence type="ECO:0000256" key="2">
    <source>
        <dbReference type="ARBA" id="ARBA00022833"/>
    </source>
</evidence>
<feature type="compositionally biased region" description="Low complexity" evidence="11">
    <location>
        <begin position="440"/>
        <end position="454"/>
    </location>
</feature>
<dbReference type="InterPro" id="IPR012131">
    <property type="entry name" value="Hstdl_DH"/>
</dbReference>
<evidence type="ECO:0000256" key="6">
    <source>
        <dbReference type="PIRSR" id="PIRSR000099-1"/>
    </source>
</evidence>
<feature type="binding site" evidence="7">
    <location>
        <position position="181"/>
    </location>
    <ligand>
        <name>NAD(+)</name>
        <dbReference type="ChEBI" id="CHEBI:57540"/>
    </ligand>
</feature>
<feature type="binding site" evidence="8">
    <location>
        <position position="353"/>
    </location>
    <ligand>
        <name>substrate</name>
    </ligand>
</feature>
<accession>A0A2G5K5A1</accession>
<feature type="binding site" evidence="9">
    <location>
        <position position="249"/>
    </location>
    <ligand>
        <name>Zn(2+)</name>
        <dbReference type="ChEBI" id="CHEBI:29105"/>
    </ligand>
</feature>
<dbReference type="NCBIfam" id="TIGR00069">
    <property type="entry name" value="hisD"/>
    <property type="match status" value="1"/>
</dbReference>
<feature type="binding site" evidence="9">
    <location>
        <position position="252"/>
    </location>
    <ligand>
        <name>Zn(2+)</name>
        <dbReference type="ChEBI" id="CHEBI:29105"/>
    </ligand>
</feature>
<evidence type="ECO:0000256" key="5">
    <source>
        <dbReference type="PIRNR" id="PIRNR000099"/>
    </source>
</evidence>
<evidence type="ECO:0000256" key="10">
    <source>
        <dbReference type="RuleBase" id="RU004175"/>
    </source>
</evidence>
<dbReference type="GO" id="GO:0005829">
    <property type="term" value="C:cytosol"/>
    <property type="evidence" value="ECO:0007669"/>
    <property type="project" value="TreeGrafter"/>
</dbReference>
<comment type="caution">
    <text evidence="12">The sequence shown here is derived from an EMBL/GenBank/DDBJ whole genome shotgun (WGS) entry which is preliminary data.</text>
</comment>
<organism evidence="12 13">
    <name type="scientific">Paramylibacter kogurei</name>
    <dbReference type="NCBI Taxonomy" id="1889778"/>
    <lineage>
        <taxon>Bacteria</taxon>
        <taxon>Pseudomonadati</taxon>
        <taxon>Pseudomonadota</taxon>
        <taxon>Alphaproteobacteria</taxon>
        <taxon>Rhodobacterales</taxon>
        <taxon>Paracoccaceae</taxon>
        <taxon>Paramylibacter</taxon>
    </lineage>
</organism>
<keyword evidence="13" id="KW-1185">Reference proteome</keyword>
<name>A0A2G5K5A1_9RHOB</name>
<keyword evidence="2 9" id="KW-0862">Zinc</keyword>
<dbReference type="GO" id="GO:0000105">
    <property type="term" value="P:L-histidine biosynthetic process"/>
    <property type="evidence" value="ECO:0007669"/>
    <property type="project" value="InterPro"/>
</dbReference>
<dbReference type="PANTHER" id="PTHR21256:SF14">
    <property type="entry name" value="HISTIDINOL DEHYDROGENASE"/>
    <property type="match status" value="1"/>
</dbReference>
<evidence type="ECO:0000256" key="9">
    <source>
        <dbReference type="PIRSR" id="PIRSR000099-4"/>
    </source>
</evidence>
<evidence type="ECO:0000313" key="12">
    <source>
        <dbReference type="EMBL" id="PIB24696.1"/>
    </source>
</evidence>
<evidence type="ECO:0000313" key="13">
    <source>
        <dbReference type="Proteomes" id="UP000231516"/>
    </source>
</evidence>
<feature type="binding site" evidence="8">
    <location>
        <position position="252"/>
    </location>
    <ligand>
        <name>substrate</name>
    </ligand>
</feature>
<feature type="binding site" evidence="8">
    <location>
        <position position="249"/>
    </location>
    <ligand>
        <name>substrate</name>
    </ligand>
</feature>
<keyword evidence="7" id="KW-0520">NAD</keyword>
<evidence type="ECO:0000256" key="3">
    <source>
        <dbReference type="ARBA" id="ARBA00023002"/>
    </source>
</evidence>
<evidence type="ECO:0000256" key="11">
    <source>
        <dbReference type="SAM" id="MobiDB-lite"/>
    </source>
</evidence>
<evidence type="ECO:0000256" key="4">
    <source>
        <dbReference type="ARBA" id="ARBA00072814"/>
    </source>
</evidence>
<dbReference type="InterPro" id="IPR016161">
    <property type="entry name" value="Ald_DH/histidinol_DH"/>
</dbReference>
<feature type="binding site" evidence="8">
    <location>
        <position position="227"/>
    </location>
    <ligand>
        <name>substrate</name>
    </ligand>
</feature>
<feature type="binding site" evidence="7">
    <location>
        <position position="204"/>
    </location>
    <ligand>
        <name>NAD(+)</name>
        <dbReference type="ChEBI" id="CHEBI:57540"/>
    </ligand>
</feature>
<dbReference type="CDD" id="cd06572">
    <property type="entry name" value="Histidinol_dh"/>
    <property type="match status" value="1"/>
</dbReference>
<feature type="compositionally biased region" description="Basic and acidic residues" evidence="11">
    <location>
        <begin position="429"/>
        <end position="439"/>
    </location>
</feature>
<dbReference type="InterPro" id="IPR022695">
    <property type="entry name" value="Histidinol_DH_monofunct"/>
</dbReference>
<dbReference type="Pfam" id="PF00815">
    <property type="entry name" value="Histidinol_dh"/>
    <property type="match status" value="1"/>
</dbReference>
<dbReference type="GO" id="GO:0004399">
    <property type="term" value="F:histidinol dehydrogenase activity"/>
    <property type="evidence" value="ECO:0007669"/>
    <property type="project" value="InterPro"/>
</dbReference>
<evidence type="ECO:0000256" key="7">
    <source>
        <dbReference type="PIRSR" id="PIRSR000099-2"/>
    </source>
</evidence>
<keyword evidence="3 5" id="KW-0560">Oxidoreductase</keyword>
<feature type="binding site" evidence="8">
    <location>
        <position position="407"/>
    </location>
    <ligand>
        <name>substrate</name>
    </ligand>
</feature>
<dbReference type="InterPro" id="IPR001692">
    <property type="entry name" value="Histidinol_DH_CS"/>
</dbReference>
<feature type="binding site" evidence="7">
    <location>
        <position position="119"/>
    </location>
    <ligand>
        <name>NAD(+)</name>
        <dbReference type="ChEBI" id="CHEBI:57540"/>
    </ligand>
</feature>
<dbReference type="EMBL" id="MDGM01000012">
    <property type="protein sequence ID" value="PIB24696.1"/>
    <property type="molecule type" value="Genomic_DNA"/>
</dbReference>
<proteinExistence type="inferred from homology"/>
<dbReference type="GO" id="GO:0051287">
    <property type="term" value="F:NAD binding"/>
    <property type="evidence" value="ECO:0007669"/>
    <property type="project" value="InterPro"/>
</dbReference>
<comment type="cofactor">
    <cofactor evidence="9">
        <name>Zn(2+)</name>
        <dbReference type="ChEBI" id="CHEBI:29105"/>
    </cofactor>
    <text evidence="9">Binds 1 zinc ion per subunit.</text>
</comment>
<dbReference type="Proteomes" id="UP000231516">
    <property type="component" value="Unassembled WGS sequence"/>
</dbReference>
<evidence type="ECO:0000256" key="8">
    <source>
        <dbReference type="PIRSR" id="PIRSR000099-3"/>
    </source>
</evidence>
<reference evidence="12 13" key="1">
    <citation type="submission" date="2016-08" db="EMBL/GenBank/DDBJ databases">
        <title>Draft genome of Amylibacter sp. strain 4G11.</title>
        <authorList>
            <person name="Wong S.-K."/>
            <person name="Hamasaki K."/>
            <person name="Yoshizawa S."/>
        </authorList>
    </citation>
    <scope>NUCLEOTIDE SEQUENCE [LARGE SCALE GENOMIC DNA]</scope>
    <source>
        <strain evidence="12 13">4G11</strain>
    </source>
</reference>
<dbReference type="PROSITE" id="PS00611">
    <property type="entry name" value="HISOL_DEHYDROGENASE"/>
    <property type="match status" value="1"/>
</dbReference>
<dbReference type="OrthoDB" id="9805269at2"/>
<feature type="active site" description="Proton acceptor" evidence="6">
    <location>
        <position position="319"/>
    </location>
</feature>